<protein>
    <submittedName>
        <fullName evidence="2">Insulinase family protein</fullName>
    </submittedName>
</protein>
<accession>A0ABY5BUL0</accession>
<dbReference type="InterPro" id="IPR050361">
    <property type="entry name" value="MPP/UQCRC_Complex"/>
</dbReference>
<dbReference type="InterPro" id="IPR007863">
    <property type="entry name" value="Peptidase_M16_C"/>
</dbReference>
<organism evidence="2 3">
    <name type="scientific">Fructilactobacillus hinvesii</name>
    <dbReference type="NCBI Taxonomy" id="2940300"/>
    <lineage>
        <taxon>Bacteria</taxon>
        <taxon>Bacillati</taxon>
        <taxon>Bacillota</taxon>
        <taxon>Bacilli</taxon>
        <taxon>Lactobacillales</taxon>
        <taxon>Lactobacillaceae</taxon>
        <taxon>Fructilactobacillus</taxon>
    </lineage>
</organism>
<dbReference type="SUPFAM" id="SSF63411">
    <property type="entry name" value="LuxS/MPP-like metallohydrolase"/>
    <property type="match status" value="2"/>
</dbReference>
<dbReference type="Proteomes" id="UP001057025">
    <property type="component" value="Chromosome"/>
</dbReference>
<keyword evidence="3" id="KW-1185">Reference proteome</keyword>
<reference evidence="2" key="1">
    <citation type="submission" date="2022-05" db="EMBL/GenBank/DDBJ databases">
        <authorList>
            <person name="Oliphant S.A."/>
            <person name="Watson-Haigh N.S."/>
            <person name="Sumby K.M."/>
            <person name="Gardner J.M."/>
            <person name="Jiranek V."/>
        </authorList>
    </citation>
    <scope>NUCLEOTIDE SEQUENCE</scope>
    <source>
        <strain evidence="2">KI11_C11</strain>
    </source>
</reference>
<evidence type="ECO:0000313" key="2">
    <source>
        <dbReference type="EMBL" id="USS87681.1"/>
    </source>
</evidence>
<dbReference type="EMBL" id="CP097118">
    <property type="protein sequence ID" value="USS87681.1"/>
    <property type="molecule type" value="Genomic_DNA"/>
</dbReference>
<proteinExistence type="predicted"/>
<feature type="domain" description="Peptidase M16 C-terminal" evidence="1">
    <location>
        <begin position="179"/>
        <end position="354"/>
    </location>
</feature>
<dbReference type="PANTHER" id="PTHR11851:SF186">
    <property type="entry name" value="INACTIVE METALLOPROTEASE YMFF-RELATED"/>
    <property type="match status" value="1"/>
</dbReference>
<dbReference type="NCBIfam" id="NF047422">
    <property type="entry name" value="YfmF_fam"/>
    <property type="match status" value="1"/>
</dbReference>
<dbReference type="Pfam" id="PF05193">
    <property type="entry name" value="Peptidase_M16_C"/>
    <property type="match status" value="1"/>
</dbReference>
<sequence length="423" mass="48097">MQKKTARIHFNQQPGAKFKTTTVAIDFVEPLEHHNLEKRVLLAELMENYSQKYASKLQVAQRLAELYGTQFGTSVFRTGHQAVLRFLISFADERYLPHQTDVTTAVSAFLSEMIFHPLIRKGEFPQAWFQLHQQNVVDYVRNLDDDKKYYAGRQLQSLYFTETPDQGQSILGDVTRLQSLTSAEVAAYYHELLATNEVYISALGTSATPVVQQLQEQFAGLHQQVEAAPVSLQWQAPQEMHTKVEEVEQQQSLYQQAYACPVLRTDAEYYAALVLNGLWGGTASSLMFRDIRERDSLVYYINSNYNPTVGVITVQSGIDGENQPRVQSLIQAELQRLIEADYQDADLNQVKQVLISGLKSRSDSPRRLLNQQFLQQMLGYDEKADWQTQIKHVSKAEISAVAQKLQLRATFFLKGASHAPKTL</sequence>
<gene>
    <name evidence="2" type="ORF">M3M39_06110</name>
</gene>
<dbReference type="RefSeq" id="WP_252796972.1">
    <property type="nucleotide sequence ID" value="NZ_CP097118.1"/>
</dbReference>
<evidence type="ECO:0000313" key="3">
    <source>
        <dbReference type="Proteomes" id="UP001057025"/>
    </source>
</evidence>
<evidence type="ECO:0000259" key="1">
    <source>
        <dbReference type="Pfam" id="PF05193"/>
    </source>
</evidence>
<dbReference type="Gene3D" id="3.30.830.10">
    <property type="entry name" value="Metalloenzyme, LuxS/M16 peptidase-like"/>
    <property type="match status" value="2"/>
</dbReference>
<dbReference type="InterPro" id="IPR011249">
    <property type="entry name" value="Metalloenz_LuxS/M16"/>
</dbReference>
<dbReference type="PANTHER" id="PTHR11851">
    <property type="entry name" value="METALLOPROTEASE"/>
    <property type="match status" value="1"/>
</dbReference>
<name>A0ABY5BUL0_9LACO</name>